<gene>
    <name evidence="2" type="ORF">DLM85_09800</name>
</gene>
<dbReference type="Proteomes" id="UP000248553">
    <property type="component" value="Unassembled WGS sequence"/>
</dbReference>
<organism evidence="2 3">
    <name type="scientific">Hymenobacter edaphi</name>
    <dbReference type="NCBI Taxonomy" id="2211146"/>
    <lineage>
        <taxon>Bacteria</taxon>
        <taxon>Pseudomonadati</taxon>
        <taxon>Bacteroidota</taxon>
        <taxon>Cytophagia</taxon>
        <taxon>Cytophagales</taxon>
        <taxon>Hymenobacteraceae</taxon>
        <taxon>Hymenobacter</taxon>
    </lineage>
</organism>
<reference evidence="3" key="1">
    <citation type="submission" date="2018-05" db="EMBL/GenBank/DDBJ databases">
        <authorList>
            <person name="Nie L."/>
        </authorList>
    </citation>
    <scope>NUCLEOTIDE SEQUENCE [LARGE SCALE GENOMIC DNA]</scope>
    <source>
        <strain evidence="3">NL</strain>
    </source>
</reference>
<dbReference type="EMBL" id="QHKM01000002">
    <property type="protein sequence ID" value="RAK68310.1"/>
    <property type="molecule type" value="Genomic_DNA"/>
</dbReference>
<dbReference type="InterPro" id="IPR011044">
    <property type="entry name" value="Quino_amine_DH_bsu"/>
</dbReference>
<dbReference type="InterPro" id="IPR013211">
    <property type="entry name" value="LVIVD"/>
</dbReference>
<keyword evidence="1" id="KW-0732">Signal</keyword>
<evidence type="ECO:0000313" key="2">
    <source>
        <dbReference type="EMBL" id="RAK68310.1"/>
    </source>
</evidence>
<accession>A0A328BLQ5</accession>
<dbReference type="RefSeq" id="WP_111477923.1">
    <property type="nucleotide sequence ID" value="NZ_QHKM01000002.1"/>
</dbReference>
<comment type="caution">
    <text evidence="2">The sequence shown here is derived from an EMBL/GenBank/DDBJ whole genome shotgun (WGS) entry which is preliminary data.</text>
</comment>
<evidence type="ECO:0000256" key="1">
    <source>
        <dbReference type="SAM" id="SignalP"/>
    </source>
</evidence>
<protein>
    <submittedName>
        <fullName evidence="2">Uncharacterized protein</fullName>
    </submittedName>
</protein>
<feature type="signal peptide" evidence="1">
    <location>
        <begin position="1"/>
        <end position="23"/>
    </location>
</feature>
<dbReference type="OrthoDB" id="9793307at2"/>
<evidence type="ECO:0000313" key="3">
    <source>
        <dbReference type="Proteomes" id="UP000248553"/>
    </source>
</evidence>
<proteinExistence type="predicted"/>
<feature type="chain" id="PRO_5016400136" evidence="1">
    <location>
        <begin position="24"/>
        <end position="730"/>
    </location>
</feature>
<keyword evidence="3" id="KW-1185">Reference proteome</keyword>
<dbReference type="SUPFAM" id="SSF50969">
    <property type="entry name" value="YVTN repeat-like/Quinoprotein amine dehydrogenase"/>
    <property type="match status" value="1"/>
</dbReference>
<sequence length="730" mass="72031">MKHLYSWLGGVALLSLPLAAAQAQNVGIGTTQPTQKLDVDGNMRVRGLPGASLLQTDAEGNVVSGAASISGPLNPAPAGVVTGLNNPLVAVSGPLAVVLNRGAGTLSLYDVSNPAAPALRGTATGVSNGVEVAVSGTTAAVLIHSGAGYIQLFSLGGGAPTAVGSSIVPPAALSAVNGGIAMTGNRLYAAYDRAGAYGAFYVYDVSTPATPTLLNAAPTTNTGPTNSTGFFTPQTVAVAGNFAAVGHAYNGAAVLDVSNPAAVTVVGSAGSMSTGTYSGNDQPLALSTTTLCMLTVGTNTLSTYSLSATGVPTLRHTYTTAPTPVSVALSGNLAYVACRGGSALQVIDVSGGSAVLRGTAVLDAGTNNLALTPTLGLVANGSPSQSLQTFSINSARTVTVAPDGSLSSAPLATSTDYVQNQPLTTQTGSFNLSGNGALGGSLGLGTTAPVTRLDVRNTAAAALPASSGSAQSGGHYARFLGTSNAALDMGSNGTAGHWLQAGNTTNLGVRYPLLLNPNGGNVGIGTSGTTRLLELGSMSYGNPAMVRMGAGNGAGIGRAWELGVQVNSGNLADVSGENYDFAVRDATGNTTRLLIEYSTGNVGVGTSAPTSTLQVNGSVAVKVANNVAGNNSGTALGDNGYVGLSPATNADYYLLPSASSCPGRIYYIRNNSSSNTAYVGSSGGNIFEGGSANAAAVAGTSSYPLATSGATKTVTIISDGANWTLIKNGN</sequence>
<dbReference type="AlphaFoldDB" id="A0A328BLQ5"/>
<name>A0A328BLQ5_9BACT</name>
<dbReference type="Pfam" id="PF08309">
    <property type="entry name" value="LVIVD"/>
    <property type="match status" value="3"/>
</dbReference>